<organism evidence="1">
    <name type="scientific">marine sediment metagenome</name>
    <dbReference type="NCBI Taxonomy" id="412755"/>
    <lineage>
        <taxon>unclassified sequences</taxon>
        <taxon>metagenomes</taxon>
        <taxon>ecological metagenomes</taxon>
    </lineage>
</organism>
<accession>A0A0F9G1P0</accession>
<evidence type="ECO:0000313" key="1">
    <source>
        <dbReference type="EMBL" id="KKL92634.1"/>
    </source>
</evidence>
<protein>
    <submittedName>
        <fullName evidence="1">Uncharacterized protein</fullName>
    </submittedName>
</protein>
<proteinExistence type="predicted"/>
<comment type="caution">
    <text evidence="1">The sequence shown here is derived from an EMBL/GenBank/DDBJ whole genome shotgun (WGS) entry which is preliminary data.</text>
</comment>
<dbReference type="EMBL" id="LAZR01019412">
    <property type="protein sequence ID" value="KKL92634.1"/>
    <property type="molecule type" value="Genomic_DNA"/>
</dbReference>
<reference evidence="1" key="1">
    <citation type="journal article" date="2015" name="Nature">
        <title>Complex archaea that bridge the gap between prokaryotes and eukaryotes.</title>
        <authorList>
            <person name="Spang A."/>
            <person name="Saw J.H."/>
            <person name="Jorgensen S.L."/>
            <person name="Zaremba-Niedzwiedzka K."/>
            <person name="Martijn J."/>
            <person name="Lind A.E."/>
            <person name="van Eijk R."/>
            <person name="Schleper C."/>
            <person name="Guy L."/>
            <person name="Ettema T.J."/>
        </authorList>
    </citation>
    <scope>NUCLEOTIDE SEQUENCE</scope>
</reference>
<name>A0A0F9G1P0_9ZZZZ</name>
<gene>
    <name evidence="1" type="ORF">LCGC14_1882750</name>
</gene>
<dbReference type="AlphaFoldDB" id="A0A0F9G1P0"/>
<sequence>MGDKNQGDVLALLQERFPHGDPLFLELTLAELDGYSAKNYDYAAGGEDPNGNFNRIAQILRLYPGLNIADPRMIAILYAFKQLDQVLWSLSRGFEGRIEGIDERLTDIHVYIKIARAINAHMKEAGTARSEG</sequence>